<gene>
    <name evidence="1" type="ORF">CYMTET_7835</name>
</gene>
<organism evidence="1 2">
    <name type="scientific">Cymbomonas tetramitiformis</name>
    <dbReference type="NCBI Taxonomy" id="36881"/>
    <lineage>
        <taxon>Eukaryota</taxon>
        <taxon>Viridiplantae</taxon>
        <taxon>Chlorophyta</taxon>
        <taxon>Pyramimonadophyceae</taxon>
        <taxon>Pyramimonadales</taxon>
        <taxon>Pyramimonadaceae</taxon>
        <taxon>Cymbomonas</taxon>
    </lineage>
</organism>
<feature type="non-terminal residue" evidence="1">
    <location>
        <position position="1"/>
    </location>
</feature>
<sequence>ALLYFATGEITMSFLYVNPRPNNNMRITGLSPGYTPNGWESTDFTLGHGECSGAVLASPLQALSSGPCGGLGLKAYKTAVIC</sequence>
<protein>
    <submittedName>
        <fullName evidence="1">Uncharacterized protein</fullName>
    </submittedName>
</protein>
<keyword evidence="2" id="KW-1185">Reference proteome</keyword>
<dbReference type="EMBL" id="LGRX02002256">
    <property type="protein sequence ID" value="KAK3284514.1"/>
    <property type="molecule type" value="Genomic_DNA"/>
</dbReference>
<evidence type="ECO:0000313" key="2">
    <source>
        <dbReference type="Proteomes" id="UP001190700"/>
    </source>
</evidence>
<proteinExistence type="predicted"/>
<accession>A0AAE0GU82</accession>
<reference evidence="1 2" key="1">
    <citation type="journal article" date="2015" name="Genome Biol. Evol.">
        <title>Comparative Genomics of a Bacterivorous Green Alga Reveals Evolutionary Causalities and Consequences of Phago-Mixotrophic Mode of Nutrition.</title>
        <authorList>
            <person name="Burns J.A."/>
            <person name="Paasch A."/>
            <person name="Narechania A."/>
            <person name="Kim E."/>
        </authorList>
    </citation>
    <scope>NUCLEOTIDE SEQUENCE [LARGE SCALE GENOMIC DNA]</scope>
    <source>
        <strain evidence="1 2">PLY_AMNH</strain>
    </source>
</reference>
<evidence type="ECO:0000313" key="1">
    <source>
        <dbReference type="EMBL" id="KAK3284514.1"/>
    </source>
</evidence>
<comment type="caution">
    <text evidence="1">The sequence shown here is derived from an EMBL/GenBank/DDBJ whole genome shotgun (WGS) entry which is preliminary data.</text>
</comment>
<dbReference type="AlphaFoldDB" id="A0AAE0GU82"/>
<dbReference type="Proteomes" id="UP001190700">
    <property type="component" value="Unassembled WGS sequence"/>
</dbReference>
<name>A0AAE0GU82_9CHLO</name>